<feature type="transmembrane region" description="Helical" evidence="1">
    <location>
        <begin position="54"/>
        <end position="81"/>
    </location>
</feature>
<keyword evidence="1" id="KW-1133">Transmembrane helix</keyword>
<dbReference type="InterPro" id="IPR043130">
    <property type="entry name" value="CDP-OH_PTrfase_TM_dom"/>
</dbReference>
<name>A0A9W6H7K0_9MICO</name>
<protein>
    <submittedName>
        <fullName evidence="2">CDP-alcohol phosphatidyltransferase</fullName>
    </submittedName>
</protein>
<dbReference type="Pfam" id="PF01066">
    <property type="entry name" value="CDP-OH_P_transf"/>
    <property type="match status" value="1"/>
</dbReference>
<organism evidence="2 3">
    <name type="scientific">Leifsonia poae</name>
    <dbReference type="NCBI Taxonomy" id="110933"/>
    <lineage>
        <taxon>Bacteria</taxon>
        <taxon>Bacillati</taxon>
        <taxon>Actinomycetota</taxon>
        <taxon>Actinomycetes</taxon>
        <taxon>Micrococcales</taxon>
        <taxon>Microbacteriaceae</taxon>
        <taxon>Leifsonia</taxon>
    </lineage>
</organism>
<dbReference type="EMBL" id="BSEN01000003">
    <property type="protein sequence ID" value="GLJ75394.1"/>
    <property type="molecule type" value="Genomic_DNA"/>
</dbReference>
<evidence type="ECO:0000313" key="2">
    <source>
        <dbReference type="EMBL" id="GLJ75394.1"/>
    </source>
</evidence>
<reference evidence="2" key="2">
    <citation type="submission" date="2023-01" db="EMBL/GenBank/DDBJ databases">
        <authorList>
            <person name="Sun Q."/>
            <person name="Evtushenko L."/>
        </authorList>
    </citation>
    <scope>NUCLEOTIDE SEQUENCE</scope>
    <source>
        <strain evidence="2">VKM Ac-1401</strain>
    </source>
</reference>
<keyword evidence="1" id="KW-0812">Transmembrane</keyword>
<gene>
    <name evidence="2" type="ORF">GCM10017584_09680</name>
</gene>
<accession>A0A9W6H7K0</accession>
<feature type="transmembrane region" description="Helical" evidence="1">
    <location>
        <begin position="153"/>
        <end position="174"/>
    </location>
</feature>
<dbReference type="Proteomes" id="UP001142372">
    <property type="component" value="Unassembled WGS sequence"/>
</dbReference>
<proteinExistence type="predicted"/>
<dbReference type="InterPro" id="IPR000462">
    <property type="entry name" value="CDP-OH_P_trans"/>
</dbReference>
<dbReference type="GO" id="GO:0016780">
    <property type="term" value="F:phosphotransferase activity, for other substituted phosphate groups"/>
    <property type="evidence" value="ECO:0007669"/>
    <property type="project" value="InterPro"/>
</dbReference>
<evidence type="ECO:0000313" key="3">
    <source>
        <dbReference type="Proteomes" id="UP001142372"/>
    </source>
</evidence>
<feature type="transmembrane region" description="Helical" evidence="1">
    <location>
        <begin position="87"/>
        <end position="106"/>
    </location>
</feature>
<comment type="caution">
    <text evidence="2">The sequence shown here is derived from an EMBL/GenBank/DDBJ whole genome shotgun (WGS) entry which is preliminary data.</text>
</comment>
<keyword evidence="3" id="KW-1185">Reference proteome</keyword>
<dbReference type="GO" id="GO:0016020">
    <property type="term" value="C:membrane"/>
    <property type="evidence" value="ECO:0007669"/>
    <property type="project" value="InterPro"/>
</dbReference>
<dbReference type="GO" id="GO:0008654">
    <property type="term" value="P:phospholipid biosynthetic process"/>
    <property type="evidence" value="ECO:0007669"/>
    <property type="project" value="InterPro"/>
</dbReference>
<sequence>MTSDGIAAESSGATRERYIDVVRRLTAAQKPAARSAPAYSRFVNRRIGRYLAAWAYRAGLSPNAVTAISAVWTFVAIALLIVLPPSWGQGIAVAVLLLIGYAFDSADGQVSRLQGTSSPAGEWLDHMVDATKVSTMPLALAIGFYRFDVVPTLWLLVPIAFAIVSAVLFFGMILTEQLRRRTAGSVPLATEQPGRPSWMRALAVLPMDYGVLCLSFVLLGAVPVFVVVYTLIAAATTLFLLLAAAKWFRELRSWSPDTSATTQKGDL</sequence>
<dbReference type="Gene3D" id="1.20.120.1760">
    <property type="match status" value="1"/>
</dbReference>
<dbReference type="RefSeq" id="WP_271176075.1">
    <property type="nucleotide sequence ID" value="NZ_BAAAJO010000001.1"/>
</dbReference>
<keyword evidence="1" id="KW-0472">Membrane</keyword>
<feature type="transmembrane region" description="Helical" evidence="1">
    <location>
        <begin position="226"/>
        <end position="245"/>
    </location>
</feature>
<evidence type="ECO:0000256" key="1">
    <source>
        <dbReference type="SAM" id="Phobius"/>
    </source>
</evidence>
<dbReference type="AlphaFoldDB" id="A0A9W6H7K0"/>
<reference evidence="2" key="1">
    <citation type="journal article" date="2014" name="Int. J. Syst. Evol. Microbiol.">
        <title>Complete genome sequence of Corynebacterium casei LMG S-19264T (=DSM 44701T), isolated from a smear-ripened cheese.</title>
        <authorList>
            <consortium name="US DOE Joint Genome Institute (JGI-PGF)"/>
            <person name="Walter F."/>
            <person name="Albersmeier A."/>
            <person name="Kalinowski J."/>
            <person name="Ruckert C."/>
        </authorList>
    </citation>
    <scope>NUCLEOTIDE SEQUENCE</scope>
    <source>
        <strain evidence="2">VKM Ac-1401</strain>
    </source>
</reference>